<keyword evidence="7 14" id="KW-0732">Signal</keyword>
<organism evidence="15 16">
    <name type="scientific">Periconia digitata</name>
    <dbReference type="NCBI Taxonomy" id="1303443"/>
    <lineage>
        <taxon>Eukaryota</taxon>
        <taxon>Fungi</taxon>
        <taxon>Dikarya</taxon>
        <taxon>Ascomycota</taxon>
        <taxon>Pezizomycotina</taxon>
        <taxon>Dothideomycetes</taxon>
        <taxon>Pleosporomycetidae</taxon>
        <taxon>Pleosporales</taxon>
        <taxon>Massarineae</taxon>
        <taxon>Periconiaceae</taxon>
        <taxon>Periconia</taxon>
    </lineage>
</organism>
<reference evidence="15" key="1">
    <citation type="submission" date="2023-01" db="EMBL/GenBank/DDBJ databases">
        <authorList>
            <person name="Van Ghelder C."/>
            <person name="Rancurel C."/>
        </authorList>
    </citation>
    <scope>NUCLEOTIDE SEQUENCE</scope>
    <source>
        <strain evidence="15">CNCM I-4278</strain>
    </source>
</reference>
<evidence type="ECO:0000256" key="11">
    <source>
        <dbReference type="ARBA" id="ARBA00023180"/>
    </source>
</evidence>
<feature type="chain" id="PRO_5040806977" description="Protein brambleberry" evidence="14">
    <location>
        <begin position="25"/>
        <end position="592"/>
    </location>
</feature>
<keyword evidence="16" id="KW-1185">Reference proteome</keyword>
<dbReference type="GO" id="GO:0048288">
    <property type="term" value="P:nuclear membrane fusion involved in karyogamy"/>
    <property type="evidence" value="ECO:0007669"/>
    <property type="project" value="InterPro"/>
</dbReference>
<keyword evidence="8" id="KW-0256">Endoplasmic reticulum</keyword>
<comment type="subcellular location">
    <subcellularLocation>
        <location evidence="3">Endoplasmic reticulum membrane</location>
    </subcellularLocation>
    <subcellularLocation>
        <location evidence="2">Nucleus membrane</location>
    </subcellularLocation>
</comment>
<keyword evidence="11" id="KW-0325">Glycoprotein</keyword>
<protein>
    <recommendedName>
        <fullName evidence="17">Protein brambleberry</fullName>
    </recommendedName>
</protein>
<feature type="signal peptide" evidence="14">
    <location>
        <begin position="1"/>
        <end position="24"/>
    </location>
</feature>
<dbReference type="GO" id="GO:0031965">
    <property type="term" value="C:nuclear membrane"/>
    <property type="evidence" value="ECO:0007669"/>
    <property type="project" value="UniProtKB-SubCell"/>
</dbReference>
<keyword evidence="9 13" id="KW-1133">Transmembrane helix</keyword>
<dbReference type="OrthoDB" id="5311848at2759"/>
<dbReference type="GO" id="GO:0000742">
    <property type="term" value="P:karyogamy involved in conjugation with cellular fusion"/>
    <property type="evidence" value="ECO:0007669"/>
    <property type="project" value="InterPro"/>
</dbReference>
<comment type="similarity">
    <text evidence="4">Belongs to the KAR5 family.</text>
</comment>
<evidence type="ECO:0000256" key="12">
    <source>
        <dbReference type="ARBA" id="ARBA00023242"/>
    </source>
</evidence>
<evidence type="ECO:0000313" key="16">
    <source>
        <dbReference type="Proteomes" id="UP001152607"/>
    </source>
</evidence>
<evidence type="ECO:0000256" key="10">
    <source>
        <dbReference type="ARBA" id="ARBA00023136"/>
    </source>
</evidence>
<keyword evidence="6 13" id="KW-0812">Transmembrane</keyword>
<comment type="caution">
    <text evidence="15">The sequence shown here is derived from an EMBL/GenBank/DDBJ whole genome shotgun (WGS) entry which is preliminary data.</text>
</comment>
<evidence type="ECO:0000256" key="4">
    <source>
        <dbReference type="ARBA" id="ARBA00010473"/>
    </source>
</evidence>
<dbReference type="Proteomes" id="UP001152607">
    <property type="component" value="Unassembled WGS sequence"/>
</dbReference>
<evidence type="ECO:0000256" key="3">
    <source>
        <dbReference type="ARBA" id="ARBA00004586"/>
    </source>
</evidence>
<evidence type="ECO:0000256" key="7">
    <source>
        <dbReference type="ARBA" id="ARBA00022729"/>
    </source>
</evidence>
<keyword evidence="10 13" id="KW-0472">Membrane</keyword>
<comment type="function">
    <text evidence="1">Required for nuclear membrane fusion during karyogamy.</text>
</comment>
<evidence type="ECO:0000256" key="9">
    <source>
        <dbReference type="ARBA" id="ARBA00022989"/>
    </source>
</evidence>
<evidence type="ECO:0000313" key="15">
    <source>
        <dbReference type="EMBL" id="CAI6320531.1"/>
    </source>
</evidence>
<evidence type="ECO:0000256" key="8">
    <source>
        <dbReference type="ARBA" id="ARBA00022824"/>
    </source>
</evidence>
<accession>A0A9W4U8X7</accession>
<dbReference type="InterPro" id="IPR007292">
    <property type="entry name" value="Nuclear_fusion_Kar5"/>
</dbReference>
<evidence type="ECO:0000256" key="2">
    <source>
        <dbReference type="ARBA" id="ARBA00004126"/>
    </source>
</evidence>
<gene>
    <name evidence="15" type="ORF">PDIGIT_LOCUS3578</name>
</gene>
<dbReference type="GO" id="GO:0005789">
    <property type="term" value="C:endoplasmic reticulum membrane"/>
    <property type="evidence" value="ECO:0007669"/>
    <property type="project" value="UniProtKB-SubCell"/>
</dbReference>
<feature type="transmembrane region" description="Helical" evidence="13">
    <location>
        <begin position="474"/>
        <end position="493"/>
    </location>
</feature>
<evidence type="ECO:0000256" key="14">
    <source>
        <dbReference type="SAM" id="SignalP"/>
    </source>
</evidence>
<evidence type="ECO:0000256" key="13">
    <source>
        <dbReference type="SAM" id="Phobius"/>
    </source>
</evidence>
<proteinExistence type="inferred from homology"/>
<dbReference type="AlphaFoldDB" id="A0A9W4U8X7"/>
<evidence type="ECO:0000256" key="5">
    <source>
        <dbReference type="ARBA" id="ARBA00022459"/>
    </source>
</evidence>
<sequence length="592" mass="66776">MHYFNHRNKCIAWMWLLLFPRLLGANSHRLGNDVYNINTDLQSLLQDTTLSQDKELTEALAWIDKLPTETSCTQLAAMKLMTECKLLDDPSGFAATHPEVHLDDIKLEYAVKLAVCEIAGAQPDQPQSTLQNCQVFLPSTQACNKRSWWSHTRQSTPNEMPCYPQSSDKDLHMCFKTLRSSPQYWTSYSNAKFRAANMCQLSRHAIEREKTIQLHKNLTMVTFRLRSSLHNVESQMRAMQNELRESTEGFKVSSEEIKQSTDHFSRFMQESQTEAAKQRQIAKNEMRSVQIEIGLVRDSIIAGITAHNEKFNSEMDAAMTRAVTAMQSGHVDTLTAISNELRQFYSTLQNEGSALAVSMNSQLQEHHEKAILAIQIQHGMMIESYNIMTAGLEDASLKINGLASKVDGLDKKTQRSLVKLDNLDHRLDGIGSKFKSVEQAFAVLDIVFGFGQLCVAVVLILAILFILPSVKKHLSTISLFVLASVMFAIWRYGSKFQAPFEIVLPDRGNSTALTKDAWTKHIFTPSPYLWGGVAISCFFLAAILHHLNAIWDTVADCLHRVSFKLACWTGILLQRRDKNSTLILPSTEIPTC</sequence>
<evidence type="ECO:0008006" key="17">
    <source>
        <dbReference type="Google" id="ProtNLM"/>
    </source>
</evidence>
<name>A0A9W4U8X7_9PLEO</name>
<feature type="transmembrane region" description="Helical" evidence="13">
    <location>
        <begin position="528"/>
        <end position="551"/>
    </location>
</feature>
<keyword evidence="5" id="KW-0415">Karyogamy</keyword>
<evidence type="ECO:0000256" key="6">
    <source>
        <dbReference type="ARBA" id="ARBA00022692"/>
    </source>
</evidence>
<dbReference type="EMBL" id="CAOQHR010000002">
    <property type="protein sequence ID" value="CAI6320531.1"/>
    <property type="molecule type" value="Genomic_DNA"/>
</dbReference>
<dbReference type="PANTHER" id="PTHR28012:SF1">
    <property type="entry name" value="NUCLEAR FUSION PROTEIN KAR5"/>
    <property type="match status" value="1"/>
</dbReference>
<feature type="transmembrane region" description="Helical" evidence="13">
    <location>
        <begin position="440"/>
        <end position="467"/>
    </location>
</feature>
<keyword evidence="12" id="KW-0539">Nucleus</keyword>
<evidence type="ECO:0000256" key="1">
    <source>
        <dbReference type="ARBA" id="ARBA00003389"/>
    </source>
</evidence>
<dbReference type="PANTHER" id="PTHR28012">
    <property type="entry name" value="NUCLEAR FUSION PROTEIN KAR5"/>
    <property type="match status" value="1"/>
</dbReference>